<sequence>INTTNFRICILKVEVLVKCIFLSSCLQEDASLASIHSEEEMKLITMAVKNYQLPFWIGLVQKAYGDFGWSDGSGFDFFNWQSGQPNSDEEQCTEISPTSGLWNDAVCSNIRFSICKILKIQDEKPTKPVPTGSVTTNSPHGGNGKLDAGGIIGIIVAVLFVMVAVGFVGYNLVQRQPKPVENHENLSFSYVTSSQGKRGGHINVNVPNEGSDA</sequence>
<name>A0AAW0X6U3_CHEQU</name>
<dbReference type="SMART" id="SM00034">
    <property type="entry name" value="CLECT"/>
    <property type="match status" value="1"/>
</dbReference>
<protein>
    <recommendedName>
        <fullName evidence="4">C-type lectin domain-containing protein</fullName>
    </recommendedName>
</protein>
<dbReference type="InterPro" id="IPR016186">
    <property type="entry name" value="C-type_lectin-like/link_sf"/>
</dbReference>
<dbReference type="InterPro" id="IPR001304">
    <property type="entry name" value="C-type_lectin-like"/>
</dbReference>
<evidence type="ECO:0000256" key="2">
    <source>
        <dbReference type="SAM" id="MobiDB-lite"/>
    </source>
</evidence>
<dbReference type="SUPFAM" id="SSF56436">
    <property type="entry name" value="C-type lectin-like"/>
    <property type="match status" value="1"/>
</dbReference>
<dbReference type="InterPro" id="IPR050111">
    <property type="entry name" value="C-type_lectin/snaclec_domain"/>
</dbReference>
<feature type="domain" description="C-type lectin" evidence="4">
    <location>
        <begin position="25"/>
        <end position="116"/>
    </location>
</feature>
<comment type="caution">
    <text evidence="5">The sequence shown here is derived from an EMBL/GenBank/DDBJ whole genome shotgun (WGS) entry which is preliminary data.</text>
</comment>
<dbReference type="PROSITE" id="PS50041">
    <property type="entry name" value="C_TYPE_LECTIN_2"/>
    <property type="match status" value="1"/>
</dbReference>
<feature type="region of interest" description="Disordered" evidence="2">
    <location>
        <begin position="192"/>
        <end position="213"/>
    </location>
</feature>
<evidence type="ECO:0000259" key="4">
    <source>
        <dbReference type="PROSITE" id="PS50041"/>
    </source>
</evidence>
<evidence type="ECO:0000313" key="6">
    <source>
        <dbReference type="Proteomes" id="UP001445076"/>
    </source>
</evidence>
<evidence type="ECO:0000256" key="1">
    <source>
        <dbReference type="ARBA" id="ARBA00023157"/>
    </source>
</evidence>
<dbReference type="InterPro" id="IPR018378">
    <property type="entry name" value="C-type_lectin_CS"/>
</dbReference>
<keyword evidence="3" id="KW-1133">Transmembrane helix</keyword>
<feature type="non-terminal residue" evidence="5">
    <location>
        <position position="1"/>
    </location>
</feature>
<proteinExistence type="predicted"/>
<gene>
    <name evidence="5" type="ORF">OTU49_005721</name>
</gene>
<organism evidence="5 6">
    <name type="scientific">Cherax quadricarinatus</name>
    <name type="common">Australian red claw crayfish</name>
    <dbReference type="NCBI Taxonomy" id="27406"/>
    <lineage>
        <taxon>Eukaryota</taxon>
        <taxon>Metazoa</taxon>
        <taxon>Ecdysozoa</taxon>
        <taxon>Arthropoda</taxon>
        <taxon>Crustacea</taxon>
        <taxon>Multicrustacea</taxon>
        <taxon>Malacostraca</taxon>
        <taxon>Eumalacostraca</taxon>
        <taxon>Eucarida</taxon>
        <taxon>Decapoda</taxon>
        <taxon>Pleocyemata</taxon>
        <taxon>Astacidea</taxon>
        <taxon>Parastacoidea</taxon>
        <taxon>Parastacidae</taxon>
        <taxon>Cherax</taxon>
    </lineage>
</organism>
<dbReference type="CDD" id="cd00037">
    <property type="entry name" value="CLECT"/>
    <property type="match status" value="1"/>
</dbReference>
<accession>A0AAW0X6U3</accession>
<dbReference type="PANTHER" id="PTHR22803">
    <property type="entry name" value="MANNOSE, PHOSPHOLIPASE, LECTIN RECEPTOR RELATED"/>
    <property type="match status" value="1"/>
</dbReference>
<dbReference type="PROSITE" id="PS00615">
    <property type="entry name" value="C_TYPE_LECTIN_1"/>
    <property type="match status" value="1"/>
</dbReference>
<evidence type="ECO:0000256" key="3">
    <source>
        <dbReference type="SAM" id="Phobius"/>
    </source>
</evidence>
<dbReference type="Pfam" id="PF00059">
    <property type="entry name" value="Lectin_C"/>
    <property type="match status" value="1"/>
</dbReference>
<keyword evidence="1" id="KW-1015">Disulfide bond</keyword>
<reference evidence="5 6" key="1">
    <citation type="journal article" date="2024" name="BMC Genomics">
        <title>Genome assembly of redclaw crayfish (Cherax quadricarinatus) provides insights into its immune adaptation and hypoxia tolerance.</title>
        <authorList>
            <person name="Liu Z."/>
            <person name="Zheng J."/>
            <person name="Li H."/>
            <person name="Fang K."/>
            <person name="Wang S."/>
            <person name="He J."/>
            <person name="Zhou D."/>
            <person name="Weng S."/>
            <person name="Chi M."/>
            <person name="Gu Z."/>
            <person name="He J."/>
            <person name="Li F."/>
            <person name="Wang M."/>
        </authorList>
    </citation>
    <scope>NUCLEOTIDE SEQUENCE [LARGE SCALE GENOMIC DNA]</scope>
    <source>
        <strain evidence="5">ZL_2023a</strain>
    </source>
</reference>
<dbReference type="AlphaFoldDB" id="A0AAW0X6U3"/>
<dbReference type="Proteomes" id="UP001445076">
    <property type="component" value="Unassembled WGS sequence"/>
</dbReference>
<keyword evidence="3" id="KW-0812">Transmembrane</keyword>
<dbReference type="Gene3D" id="3.10.100.10">
    <property type="entry name" value="Mannose-Binding Protein A, subunit A"/>
    <property type="match status" value="1"/>
</dbReference>
<feature type="transmembrane region" description="Helical" evidence="3">
    <location>
        <begin position="148"/>
        <end position="173"/>
    </location>
</feature>
<dbReference type="EMBL" id="JARKIK010000049">
    <property type="protein sequence ID" value="KAK8734901.1"/>
    <property type="molecule type" value="Genomic_DNA"/>
</dbReference>
<evidence type="ECO:0000313" key="5">
    <source>
        <dbReference type="EMBL" id="KAK8734901.1"/>
    </source>
</evidence>
<keyword evidence="6" id="KW-1185">Reference proteome</keyword>
<keyword evidence="3" id="KW-0472">Membrane</keyword>
<dbReference type="InterPro" id="IPR016187">
    <property type="entry name" value="CTDL_fold"/>
</dbReference>